<feature type="non-terminal residue" evidence="1">
    <location>
        <position position="41"/>
    </location>
</feature>
<dbReference type="EMBL" id="DNNA01000277">
    <property type="protein sequence ID" value="HBC36067.1"/>
    <property type="molecule type" value="Genomic_DNA"/>
</dbReference>
<dbReference type="AlphaFoldDB" id="A0A349T112"/>
<organism evidence="1 2">
    <name type="scientific">Marinobacter adhaerens</name>
    <dbReference type="NCBI Taxonomy" id="1033846"/>
    <lineage>
        <taxon>Bacteria</taxon>
        <taxon>Pseudomonadati</taxon>
        <taxon>Pseudomonadota</taxon>
        <taxon>Gammaproteobacteria</taxon>
        <taxon>Pseudomonadales</taxon>
        <taxon>Marinobacteraceae</taxon>
        <taxon>Marinobacter</taxon>
    </lineage>
</organism>
<comment type="caution">
    <text evidence="1">The sequence shown here is derived from an EMBL/GenBank/DDBJ whole genome shotgun (WGS) entry which is preliminary data.</text>
</comment>
<reference evidence="1 2" key="1">
    <citation type="journal article" date="2018" name="Nat. Biotechnol.">
        <title>A standardized bacterial taxonomy based on genome phylogeny substantially revises the tree of life.</title>
        <authorList>
            <person name="Parks D.H."/>
            <person name="Chuvochina M."/>
            <person name="Waite D.W."/>
            <person name="Rinke C."/>
            <person name="Skarshewski A."/>
            <person name="Chaumeil P.A."/>
            <person name="Hugenholtz P."/>
        </authorList>
    </citation>
    <scope>NUCLEOTIDE SEQUENCE [LARGE SCALE GENOMIC DNA]</scope>
    <source>
        <strain evidence="1">UBA9380</strain>
    </source>
</reference>
<evidence type="ECO:0000313" key="1">
    <source>
        <dbReference type="EMBL" id="HBC36067.1"/>
    </source>
</evidence>
<name>A0A349T112_9GAMM</name>
<accession>A0A349T112</accession>
<gene>
    <name evidence="1" type="ORF">DC045_17540</name>
</gene>
<proteinExistence type="predicted"/>
<protein>
    <submittedName>
        <fullName evidence="1">Glutamine amidotransferase</fullName>
    </submittedName>
</protein>
<dbReference type="GO" id="GO:0016740">
    <property type="term" value="F:transferase activity"/>
    <property type="evidence" value="ECO:0007669"/>
    <property type="project" value="UniProtKB-KW"/>
</dbReference>
<sequence length="41" mass="4756">MQQNAPTNRKARVVVLKTGTTYPDIRARFGDFDEWFLRGLS</sequence>
<keyword evidence="1" id="KW-0808">Transferase</keyword>
<evidence type="ECO:0000313" key="2">
    <source>
        <dbReference type="Proteomes" id="UP000263489"/>
    </source>
</evidence>
<dbReference type="Proteomes" id="UP000263489">
    <property type="component" value="Unassembled WGS sequence"/>
</dbReference>
<keyword evidence="1" id="KW-0315">Glutamine amidotransferase</keyword>